<feature type="region of interest" description="Disordered" evidence="1">
    <location>
        <begin position="434"/>
        <end position="457"/>
    </location>
</feature>
<name>A0A5J6J5N0_STRVI</name>
<dbReference type="PANTHER" id="PTHR33627:SF1">
    <property type="entry name" value="TRANSPOSASE"/>
    <property type="match status" value="1"/>
</dbReference>
<dbReference type="KEGG" id="svn:CP980_14910"/>
<sequence length="457" mass="50214">MKTFGLGASRRTVRRAANHSGTRPAAAHSAYQAPVAAPPAQDPHSPPAIPSTTTADHRAQIVEAMISELAPQLFMSLRRSDQRARGEQYLRGLLYAEGRKSIRNMAGVVGGAGTEQSLHHFISESTWNWAPMRAALARHVEQTVQPKAWVIQSMPIQKAGEQSAGIDRRFVPELGHSVHGQHSFGLWMASETMSTPVNWRLYLSPSWLQDEEKRRRADIPDWVDEESPGECATASALELLAWGDVERRPVVLPSRDFVSSAVLSRFHAAGVPVMARMRPMDQLRVADTAMPGYGAGPIPLSDMLQHVRGLRRPVEWLDPSSGTPVVRSTLVAGIRVELPQPRRSPAGPQQWLLMGEWTNRNGPPSELWLTDLTTTSLDGLMRLAKLSRRTAFDSAVTGERAGLRDFAGRSFKGWHRHLTLASAAHSVAIGADHAAGRTRAENSSDTPSRNRPLRQMG</sequence>
<keyword evidence="4" id="KW-1185">Reference proteome</keyword>
<reference evidence="3 4" key="1">
    <citation type="submission" date="2017-09" db="EMBL/GenBank/DDBJ databases">
        <authorList>
            <person name="Lee N."/>
            <person name="Cho B.-K."/>
        </authorList>
    </citation>
    <scope>NUCLEOTIDE SEQUENCE [LARGE SCALE GENOMIC DNA]</scope>
    <source>
        <strain evidence="3 4">ATCC 27476</strain>
    </source>
</reference>
<feature type="domain" description="Transposase IS701-like DDE" evidence="2">
    <location>
        <begin position="73"/>
        <end position="291"/>
    </location>
</feature>
<evidence type="ECO:0000259" key="2">
    <source>
        <dbReference type="Pfam" id="PF13546"/>
    </source>
</evidence>
<dbReference type="Pfam" id="PF13546">
    <property type="entry name" value="DDE_5"/>
    <property type="match status" value="1"/>
</dbReference>
<dbReference type="InterPro" id="IPR039365">
    <property type="entry name" value="IS701-like"/>
</dbReference>
<dbReference type="AlphaFoldDB" id="A0A5J6J5N0"/>
<dbReference type="Proteomes" id="UP000325563">
    <property type="component" value="Chromosome"/>
</dbReference>
<evidence type="ECO:0000313" key="4">
    <source>
        <dbReference type="Proteomes" id="UP000325563"/>
    </source>
</evidence>
<accession>A0A5J6J5N0</accession>
<dbReference type="InterPro" id="IPR038721">
    <property type="entry name" value="IS701-like_DDE_dom"/>
</dbReference>
<dbReference type="EMBL" id="CP023692">
    <property type="protein sequence ID" value="QEV46219.1"/>
    <property type="molecule type" value="Genomic_DNA"/>
</dbReference>
<proteinExistence type="predicted"/>
<evidence type="ECO:0000313" key="3">
    <source>
        <dbReference type="EMBL" id="QEV46219.1"/>
    </source>
</evidence>
<organism evidence="3 4">
    <name type="scientific">Streptomyces vinaceus</name>
    <dbReference type="NCBI Taxonomy" id="1960"/>
    <lineage>
        <taxon>Bacteria</taxon>
        <taxon>Bacillati</taxon>
        <taxon>Actinomycetota</taxon>
        <taxon>Actinomycetes</taxon>
        <taxon>Kitasatosporales</taxon>
        <taxon>Streptomycetaceae</taxon>
        <taxon>Streptomyces</taxon>
    </lineage>
</organism>
<feature type="region of interest" description="Disordered" evidence="1">
    <location>
        <begin position="1"/>
        <end position="53"/>
    </location>
</feature>
<evidence type="ECO:0000256" key="1">
    <source>
        <dbReference type="SAM" id="MobiDB-lite"/>
    </source>
</evidence>
<dbReference type="PANTHER" id="PTHR33627">
    <property type="entry name" value="TRANSPOSASE"/>
    <property type="match status" value="1"/>
</dbReference>
<feature type="compositionally biased region" description="Pro residues" evidence="1">
    <location>
        <begin position="36"/>
        <end position="49"/>
    </location>
</feature>
<gene>
    <name evidence="3" type="ORF">CP980_14910</name>
</gene>
<protein>
    <submittedName>
        <fullName evidence="3">Transposase</fullName>
    </submittedName>
</protein>